<organism evidence="1 2">
    <name type="scientific">Hibiscus sabdariffa</name>
    <name type="common">roselle</name>
    <dbReference type="NCBI Taxonomy" id="183260"/>
    <lineage>
        <taxon>Eukaryota</taxon>
        <taxon>Viridiplantae</taxon>
        <taxon>Streptophyta</taxon>
        <taxon>Embryophyta</taxon>
        <taxon>Tracheophyta</taxon>
        <taxon>Spermatophyta</taxon>
        <taxon>Magnoliopsida</taxon>
        <taxon>eudicotyledons</taxon>
        <taxon>Gunneridae</taxon>
        <taxon>Pentapetalae</taxon>
        <taxon>rosids</taxon>
        <taxon>malvids</taxon>
        <taxon>Malvales</taxon>
        <taxon>Malvaceae</taxon>
        <taxon>Malvoideae</taxon>
        <taxon>Hibiscus</taxon>
    </lineage>
</organism>
<gene>
    <name evidence="1" type="ORF">V6N11_051544</name>
</gene>
<reference evidence="1 2" key="1">
    <citation type="journal article" date="2024" name="G3 (Bethesda)">
        <title>Genome assembly of Hibiscus sabdariffa L. provides insights into metabolisms of medicinal natural products.</title>
        <authorList>
            <person name="Kim T."/>
        </authorList>
    </citation>
    <scope>NUCLEOTIDE SEQUENCE [LARGE SCALE GENOMIC DNA]</scope>
    <source>
        <strain evidence="1">TK-2024</strain>
        <tissue evidence="1">Old leaves</tissue>
    </source>
</reference>
<sequence>MVIVTELLLDRTLRKYFLSMRPRCLAMHVAIGFALDITCPMQFLHSNGIFRMLASLVLSKMIGTYSWMALERYLYFHLHYKQKVDAYSYANVLWMPTASAENLPEEIDHHSNIMLEGFA</sequence>
<dbReference type="EMBL" id="JBBPBN010000001">
    <property type="protein sequence ID" value="KAK9045635.1"/>
    <property type="molecule type" value="Genomic_DNA"/>
</dbReference>
<name>A0ABR2U7K5_9ROSI</name>
<accession>A0ABR2U7K5</accession>
<dbReference type="Gene3D" id="1.10.510.10">
    <property type="entry name" value="Transferase(Phosphotransferase) domain 1"/>
    <property type="match status" value="1"/>
</dbReference>
<protein>
    <submittedName>
        <fullName evidence="1">Uncharacterized protein</fullName>
    </submittedName>
</protein>
<evidence type="ECO:0000313" key="2">
    <source>
        <dbReference type="Proteomes" id="UP001396334"/>
    </source>
</evidence>
<keyword evidence="2" id="KW-1185">Reference proteome</keyword>
<dbReference type="SUPFAM" id="SSF56112">
    <property type="entry name" value="Protein kinase-like (PK-like)"/>
    <property type="match status" value="1"/>
</dbReference>
<proteinExistence type="predicted"/>
<comment type="caution">
    <text evidence="1">The sequence shown here is derived from an EMBL/GenBank/DDBJ whole genome shotgun (WGS) entry which is preliminary data.</text>
</comment>
<evidence type="ECO:0000313" key="1">
    <source>
        <dbReference type="EMBL" id="KAK9045635.1"/>
    </source>
</evidence>
<dbReference type="InterPro" id="IPR011009">
    <property type="entry name" value="Kinase-like_dom_sf"/>
</dbReference>
<dbReference type="Proteomes" id="UP001396334">
    <property type="component" value="Unassembled WGS sequence"/>
</dbReference>